<dbReference type="Pfam" id="PF01575">
    <property type="entry name" value="MaoC_dehydratas"/>
    <property type="match status" value="1"/>
</dbReference>
<dbReference type="AlphaFoldDB" id="A0A5R9BK66"/>
<comment type="caution">
    <text evidence="3">The sequence shown here is derived from an EMBL/GenBank/DDBJ whole genome shotgun (WGS) entry which is preliminary data.</text>
</comment>
<evidence type="ECO:0000256" key="1">
    <source>
        <dbReference type="ARBA" id="ARBA00005254"/>
    </source>
</evidence>
<dbReference type="PANTHER" id="PTHR42993">
    <property type="entry name" value="MAOC-LIKE DEHYDRATASE DOMAIN-CONTAINING PROTEIN"/>
    <property type="match status" value="1"/>
</dbReference>
<feature type="domain" description="MaoC-like" evidence="2">
    <location>
        <begin position="29"/>
        <end position="126"/>
    </location>
</feature>
<evidence type="ECO:0000259" key="2">
    <source>
        <dbReference type="Pfam" id="PF01575"/>
    </source>
</evidence>
<dbReference type="PANTHER" id="PTHR42993:SF1">
    <property type="entry name" value="MAOC-LIKE DEHYDRATASE DOMAIN-CONTAINING PROTEIN"/>
    <property type="match status" value="1"/>
</dbReference>
<dbReference type="InterPro" id="IPR039375">
    <property type="entry name" value="NodN-like"/>
</dbReference>
<accession>A0A5R9BK66</accession>
<dbReference type="InterPro" id="IPR002539">
    <property type="entry name" value="MaoC-like_dom"/>
</dbReference>
<dbReference type="InterPro" id="IPR029069">
    <property type="entry name" value="HotDog_dom_sf"/>
</dbReference>
<keyword evidence="4" id="KW-1185">Reference proteome</keyword>
<dbReference type="CDD" id="cd03450">
    <property type="entry name" value="NodN"/>
    <property type="match status" value="1"/>
</dbReference>
<protein>
    <submittedName>
        <fullName evidence="3">MaoC family dehydratase</fullName>
    </submittedName>
</protein>
<dbReference type="RefSeq" id="WP_138251699.1">
    <property type="nucleotide sequence ID" value="NZ_VAVZ01000002.1"/>
</dbReference>
<proteinExistence type="inferred from homology"/>
<dbReference type="OrthoDB" id="9801735at2"/>
<dbReference type="EMBL" id="VAVZ01000002">
    <property type="protein sequence ID" value="TLQ01074.1"/>
    <property type="molecule type" value="Genomic_DNA"/>
</dbReference>
<gene>
    <name evidence="3" type="ORF">FEF26_01135</name>
</gene>
<name>A0A5R9BK66_9MICC</name>
<dbReference type="Gene3D" id="3.10.129.10">
    <property type="entry name" value="Hotdog Thioesterase"/>
    <property type="match status" value="1"/>
</dbReference>
<reference evidence="3 4" key="1">
    <citation type="submission" date="2019-05" db="EMBL/GenBank/DDBJ databases">
        <title>Nesterenkonia sp. GY074 isolated from the Southern Atlantic Ocean.</title>
        <authorList>
            <person name="Zhang G."/>
        </authorList>
    </citation>
    <scope>NUCLEOTIDE SEQUENCE [LARGE SCALE GENOMIC DNA]</scope>
    <source>
        <strain evidence="3 4">GY074</strain>
    </source>
</reference>
<evidence type="ECO:0000313" key="4">
    <source>
        <dbReference type="Proteomes" id="UP000310458"/>
    </source>
</evidence>
<evidence type="ECO:0000313" key="3">
    <source>
        <dbReference type="EMBL" id="TLQ01074.1"/>
    </source>
</evidence>
<comment type="similarity">
    <text evidence="1">Belongs to the enoyl-CoA hydratase/isomerase family.</text>
</comment>
<sequence>MSAAKNSRVISAASPAELADCVGLTATGQWFTIDQERIQLFADATMDHQWIHLDAERAASGPFGATVAHGYLTLSLLPHLAASLIEVGNVSLAMNYGLDKVRFIAPVTAGSRVRASTELTATEQTTLGVRANSTVTIELEGSSKPAVVAETISIYVPER</sequence>
<dbReference type="SUPFAM" id="SSF54637">
    <property type="entry name" value="Thioesterase/thiol ester dehydrase-isomerase"/>
    <property type="match status" value="1"/>
</dbReference>
<dbReference type="Proteomes" id="UP000310458">
    <property type="component" value="Unassembled WGS sequence"/>
</dbReference>
<organism evidence="3 4">
    <name type="scientific">Nesterenkonia salmonea</name>
    <dbReference type="NCBI Taxonomy" id="1804987"/>
    <lineage>
        <taxon>Bacteria</taxon>
        <taxon>Bacillati</taxon>
        <taxon>Actinomycetota</taxon>
        <taxon>Actinomycetes</taxon>
        <taxon>Micrococcales</taxon>
        <taxon>Micrococcaceae</taxon>
        <taxon>Nesterenkonia</taxon>
    </lineage>
</organism>